<reference evidence="3 4" key="1">
    <citation type="submission" date="2024-03" db="EMBL/GenBank/DDBJ databases">
        <title>A high-quality draft genome sequence of Diaporthe vaccinii, a causative agent of upright dieback and viscid rot disease in cranberry plants.</title>
        <authorList>
            <person name="Sarrasin M."/>
            <person name="Lang B.F."/>
            <person name="Burger G."/>
        </authorList>
    </citation>
    <scope>NUCLEOTIDE SEQUENCE [LARGE SCALE GENOMIC DNA]</scope>
    <source>
        <strain evidence="3 4">IS7</strain>
    </source>
</reference>
<evidence type="ECO:0000256" key="1">
    <source>
        <dbReference type="ARBA" id="ARBA00023002"/>
    </source>
</evidence>
<accession>A0ABR4E483</accession>
<organism evidence="3 4">
    <name type="scientific">Diaporthe vaccinii</name>
    <dbReference type="NCBI Taxonomy" id="105482"/>
    <lineage>
        <taxon>Eukaryota</taxon>
        <taxon>Fungi</taxon>
        <taxon>Dikarya</taxon>
        <taxon>Ascomycota</taxon>
        <taxon>Pezizomycotina</taxon>
        <taxon>Sordariomycetes</taxon>
        <taxon>Sordariomycetidae</taxon>
        <taxon>Diaporthales</taxon>
        <taxon>Diaporthaceae</taxon>
        <taxon>Diaporthe</taxon>
        <taxon>Diaporthe eres species complex</taxon>
    </lineage>
</organism>
<name>A0ABR4E483_9PEZI</name>
<dbReference type="Pfam" id="PF00248">
    <property type="entry name" value="Aldo_ket_red"/>
    <property type="match status" value="1"/>
</dbReference>
<proteinExistence type="predicted"/>
<dbReference type="InterPro" id="IPR023210">
    <property type="entry name" value="NADP_OxRdtase_dom"/>
</dbReference>
<comment type="caution">
    <text evidence="3">The sequence shown here is derived from an EMBL/GenBank/DDBJ whole genome shotgun (WGS) entry which is preliminary data.</text>
</comment>
<evidence type="ECO:0000313" key="4">
    <source>
        <dbReference type="Proteomes" id="UP001600888"/>
    </source>
</evidence>
<keyword evidence="4" id="KW-1185">Reference proteome</keyword>
<gene>
    <name evidence="3" type="ORF">FJTKL_00095</name>
</gene>
<dbReference type="PANTHER" id="PTHR43625">
    <property type="entry name" value="AFLATOXIN B1 ALDEHYDE REDUCTASE"/>
    <property type="match status" value="1"/>
</dbReference>
<dbReference type="InterPro" id="IPR050791">
    <property type="entry name" value="Aldo-Keto_reductase"/>
</dbReference>
<feature type="domain" description="NADP-dependent oxidoreductase" evidence="2">
    <location>
        <begin position="8"/>
        <end position="254"/>
    </location>
</feature>
<keyword evidence="1" id="KW-0560">Oxidoreductase</keyword>
<dbReference type="SUPFAM" id="SSF51430">
    <property type="entry name" value="NAD(P)-linked oxidoreductase"/>
    <property type="match status" value="1"/>
</dbReference>
<protein>
    <recommendedName>
        <fullName evidence="2">NADP-dependent oxidoreductase domain-containing protein</fullName>
    </recommendedName>
</protein>
<dbReference type="InterPro" id="IPR036812">
    <property type="entry name" value="NAD(P)_OxRdtase_dom_sf"/>
</dbReference>
<evidence type="ECO:0000259" key="2">
    <source>
        <dbReference type="Pfam" id="PF00248"/>
    </source>
</evidence>
<dbReference type="CDD" id="cd19077">
    <property type="entry name" value="AKR_AKR8A1-2"/>
    <property type="match status" value="1"/>
</dbReference>
<sequence>MFYGTPEANSLHLLKYYFTKYPEDADKVVLSIKGAYDRATNTPQGSPEGIRASVEEALRVLDGAKKIDVFEMARVDPSVPVETSVAALAELVREGKIGGIGLSEVSGATIRRAAAVAEIAAVEIELSLFTTDVLGNGVADACHELGVALVAYSPVSRGWLTGEFRKPEDIAENDLRRHLPRFQPGAFEQNFKLVEAVEEVAKRKGATVAQVGIAWVRRQGAIPIPGSRRVERVVENCQDVELSADDLAEIQTLLESLPITGGRYPAAFESLLNQ</sequence>
<dbReference type="EMBL" id="JBAWTH010000102">
    <property type="protein sequence ID" value="KAL2277224.1"/>
    <property type="molecule type" value="Genomic_DNA"/>
</dbReference>
<dbReference type="Gene3D" id="3.20.20.100">
    <property type="entry name" value="NADP-dependent oxidoreductase domain"/>
    <property type="match status" value="1"/>
</dbReference>
<dbReference type="PANTHER" id="PTHR43625:SF78">
    <property type="entry name" value="PYRIDOXAL REDUCTASE-RELATED"/>
    <property type="match status" value="1"/>
</dbReference>
<evidence type="ECO:0000313" key="3">
    <source>
        <dbReference type="EMBL" id="KAL2277224.1"/>
    </source>
</evidence>
<dbReference type="Proteomes" id="UP001600888">
    <property type="component" value="Unassembled WGS sequence"/>
</dbReference>